<proteinExistence type="predicted"/>
<comment type="caution">
    <text evidence="1">The sequence shown here is derived from an EMBL/GenBank/DDBJ whole genome shotgun (WGS) entry which is preliminary data.</text>
</comment>
<gene>
    <name evidence="1" type="ORF">TNCV_2567931</name>
</gene>
<dbReference type="Proteomes" id="UP000887159">
    <property type="component" value="Unassembled WGS sequence"/>
</dbReference>
<name>A0A8X6WMQ0_TRICX</name>
<dbReference type="EMBL" id="BMAU01021438">
    <property type="protein sequence ID" value="GFY36831.1"/>
    <property type="molecule type" value="Genomic_DNA"/>
</dbReference>
<keyword evidence="2" id="KW-1185">Reference proteome</keyword>
<accession>A0A8X6WMQ0</accession>
<reference evidence="1" key="1">
    <citation type="submission" date="2020-08" db="EMBL/GenBank/DDBJ databases">
        <title>Multicomponent nature underlies the extraordinary mechanical properties of spider dragline silk.</title>
        <authorList>
            <person name="Kono N."/>
            <person name="Nakamura H."/>
            <person name="Mori M."/>
            <person name="Yoshida Y."/>
            <person name="Ohtoshi R."/>
            <person name="Malay A.D."/>
            <person name="Moran D.A.P."/>
            <person name="Tomita M."/>
            <person name="Numata K."/>
            <person name="Arakawa K."/>
        </authorList>
    </citation>
    <scope>NUCLEOTIDE SEQUENCE</scope>
</reference>
<organism evidence="1 2">
    <name type="scientific">Trichonephila clavipes</name>
    <name type="common">Golden silk orbweaver</name>
    <name type="synonym">Nephila clavipes</name>
    <dbReference type="NCBI Taxonomy" id="2585209"/>
    <lineage>
        <taxon>Eukaryota</taxon>
        <taxon>Metazoa</taxon>
        <taxon>Ecdysozoa</taxon>
        <taxon>Arthropoda</taxon>
        <taxon>Chelicerata</taxon>
        <taxon>Arachnida</taxon>
        <taxon>Araneae</taxon>
        <taxon>Araneomorphae</taxon>
        <taxon>Entelegynae</taxon>
        <taxon>Araneoidea</taxon>
        <taxon>Nephilidae</taxon>
        <taxon>Trichonephila</taxon>
    </lineage>
</organism>
<sequence>MIAPAIVQRPFWAPPLEQKVDGSAPGGDSNGWPLHIQSRCRSHFSQSDEGGAFNSRKQLMHSSLMKRRFPQLFREIGSQMRVDILRGL</sequence>
<dbReference type="AlphaFoldDB" id="A0A8X6WMQ0"/>
<evidence type="ECO:0000313" key="2">
    <source>
        <dbReference type="Proteomes" id="UP000887159"/>
    </source>
</evidence>
<protein>
    <submittedName>
        <fullName evidence="1">Uncharacterized protein</fullName>
    </submittedName>
</protein>
<evidence type="ECO:0000313" key="1">
    <source>
        <dbReference type="EMBL" id="GFY36831.1"/>
    </source>
</evidence>